<keyword evidence="1" id="KW-0472">Membrane</keyword>
<feature type="transmembrane region" description="Helical" evidence="1">
    <location>
        <begin position="50"/>
        <end position="69"/>
    </location>
</feature>
<dbReference type="RefSeq" id="WP_090558765.1">
    <property type="nucleotide sequence ID" value="NZ_FNRA01000010.1"/>
</dbReference>
<evidence type="ECO:0000256" key="1">
    <source>
        <dbReference type="SAM" id="Phobius"/>
    </source>
</evidence>
<keyword evidence="1" id="KW-1133">Transmembrane helix</keyword>
<feature type="transmembrane region" description="Helical" evidence="1">
    <location>
        <begin position="75"/>
        <end position="95"/>
    </location>
</feature>
<keyword evidence="3" id="KW-1185">Reference proteome</keyword>
<evidence type="ECO:0000313" key="3">
    <source>
        <dbReference type="Proteomes" id="UP000198850"/>
    </source>
</evidence>
<dbReference type="Proteomes" id="UP000198850">
    <property type="component" value="Unassembled WGS sequence"/>
</dbReference>
<name>A0A1H4GLC8_9SPHI</name>
<organism evidence="2 3">
    <name type="scientific">Pedobacter hartonius</name>
    <dbReference type="NCBI Taxonomy" id="425514"/>
    <lineage>
        <taxon>Bacteria</taxon>
        <taxon>Pseudomonadati</taxon>
        <taxon>Bacteroidota</taxon>
        <taxon>Sphingobacteriia</taxon>
        <taxon>Sphingobacteriales</taxon>
        <taxon>Sphingobacteriaceae</taxon>
        <taxon>Pedobacter</taxon>
    </lineage>
</organism>
<accession>A0A1H4GLC8</accession>
<dbReference type="EMBL" id="FNRA01000010">
    <property type="protein sequence ID" value="SEB09452.1"/>
    <property type="molecule type" value="Genomic_DNA"/>
</dbReference>
<dbReference type="AlphaFoldDB" id="A0A1H4GLC8"/>
<evidence type="ECO:0000313" key="2">
    <source>
        <dbReference type="EMBL" id="SEB09452.1"/>
    </source>
</evidence>
<sequence length="301" mass="35691">MRIQIISRYNDENDVFGDSFIYLKYSKVRKYPDLEKTYMKSKLLLHNLKLFFLYFFSVILVVVYLFLIIWTFCYTLFVCYLLVAAFSACIIIYWLHRSKRQAIKFLLLGLFLFCVLSPFNLRQYNRRAEGLQNRISQKGELNTKEKLGIYGCLLMITVFDIIPFPEAAIENFYLLFPSESGQRTFWSNTVLGAPSIMKAAKAGQNGRIAWNRWDFVYNRDFRYAIALDPCTIRTIEKEGYKEIRLITDFGYRENFVTVHANTFLRGTFTFRVDEGLFYYLQREGWLHPYRAVWIAHLKSGK</sequence>
<proteinExistence type="predicted"/>
<reference evidence="2 3" key="1">
    <citation type="submission" date="2016-10" db="EMBL/GenBank/DDBJ databases">
        <authorList>
            <person name="de Groot N.N."/>
        </authorList>
    </citation>
    <scope>NUCLEOTIDE SEQUENCE [LARGE SCALE GENOMIC DNA]</scope>
    <source>
        <strain evidence="2 3">DSM 19033</strain>
    </source>
</reference>
<feature type="transmembrane region" description="Helical" evidence="1">
    <location>
        <begin position="102"/>
        <end position="121"/>
    </location>
</feature>
<gene>
    <name evidence="2" type="ORF">SAMN05443550_110101</name>
</gene>
<dbReference type="OrthoDB" id="756920at2"/>
<keyword evidence="1" id="KW-0812">Transmembrane</keyword>
<protein>
    <submittedName>
        <fullName evidence="2">Uncharacterized protein</fullName>
    </submittedName>
</protein>